<protein>
    <submittedName>
        <fullName evidence="1">Uncharacterized protein</fullName>
    </submittedName>
</protein>
<feature type="non-terminal residue" evidence="1">
    <location>
        <position position="44"/>
    </location>
</feature>
<organism evidence="1">
    <name type="scientific">uncultured Chloroflexia bacterium</name>
    <dbReference type="NCBI Taxonomy" id="1672391"/>
    <lineage>
        <taxon>Bacteria</taxon>
        <taxon>Bacillati</taxon>
        <taxon>Chloroflexota</taxon>
        <taxon>Chloroflexia</taxon>
        <taxon>environmental samples</taxon>
    </lineage>
</organism>
<feature type="non-terminal residue" evidence="1">
    <location>
        <position position="1"/>
    </location>
</feature>
<dbReference type="AlphaFoldDB" id="A0A6J4NHD5"/>
<name>A0A6J4NHD5_9CHLR</name>
<sequence length="44" mass="4746">AQGRCRAVSLLANGKLPVLRQTAPMSAKTKNALQTVLHRMLLGM</sequence>
<proteinExistence type="predicted"/>
<gene>
    <name evidence="1" type="ORF">AVDCRST_MAG93-9587</name>
</gene>
<reference evidence="1" key="1">
    <citation type="submission" date="2020-02" db="EMBL/GenBank/DDBJ databases">
        <authorList>
            <person name="Meier V. D."/>
        </authorList>
    </citation>
    <scope>NUCLEOTIDE SEQUENCE</scope>
    <source>
        <strain evidence="1">AVDCRST_MAG93</strain>
    </source>
</reference>
<dbReference type="EMBL" id="CADCTR010003218">
    <property type="protein sequence ID" value="CAA9388210.1"/>
    <property type="molecule type" value="Genomic_DNA"/>
</dbReference>
<evidence type="ECO:0000313" key="1">
    <source>
        <dbReference type="EMBL" id="CAA9388210.1"/>
    </source>
</evidence>
<accession>A0A6J4NHD5</accession>